<dbReference type="InterPro" id="IPR043502">
    <property type="entry name" value="DNA/RNA_pol_sf"/>
</dbReference>
<evidence type="ECO:0000313" key="2">
    <source>
        <dbReference type="Proteomes" id="UP000077755"/>
    </source>
</evidence>
<dbReference type="AlphaFoldDB" id="A0AAF1B1M2"/>
<keyword evidence="2" id="KW-1185">Reference proteome</keyword>
<dbReference type="SUPFAM" id="SSF56672">
    <property type="entry name" value="DNA/RNA polymerases"/>
    <property type="match status" value="1"/>
</dbReference>
<reference evidence="1" key="2">
    <citation type="submission" date="2022-03" db="EMBL/GenBank/DDBJ databases">
        <title>Draft title - Genomic analysis of global carrot germplasm unveils the trajectory of domestication and the origin of high carotenoid orange carrot.</title>
        <authorList>
            <person name="Iorizzo M."/>
            <person name="Ellison S."/>
            <person name="Senalik D."/>
            <person name="Macko-Podgorni A."/>
            <person name="Grzebelus D."/>
            <person name="Bostan H."/>
            <person name="Rolling W."/>
            <person name="Curaba J."/>
            <person name="Simon P."/>
        </authorList>
    </citation>
    <scope>NUCLEOTIDE SEQUENCE</scope>
    <source>
        <tissue evidence="1">Leaf</tissue>
    </source>
</reference>
<reference evidence="1" key="1">
    <citation type="journal article" date="2016" name="Nat. Genet.">
        <title>A high-quality carrot genome assembly provides new insights into carotenoid accumulation and asterid genome evolution.</title>
        <authorList>
            <person name="Iorizzo M."/>
            <person name="Ellison S."/>
            <person name="Senalik D."/>
            <person name="Zeng P."/>
            <person name="Satapoomin P."/>
            <person name="Huang J."/>
            <person name="Bowman M."/>
            <person name="Iovene M."/>
            <person name="Sanseverino W."/>
            <person name="Cavagnaro P."/>
            <person name="Yildiz M."/>
            <person name="Macko-Podgorni A."/>
            <person name="Moranska E."/>
            <person name="Grzebelus E."/>
            <person name="Grzebelus D."/>
            <person name="Ashrafi H."/>
            <person name="Zheng Z."/>
            <person name="Cheng S."/>
            <person name="Spooner D."/>
            <person name="Van Deynze A."/>
            <person name="Simon P."/>
        </authorList>
    </citation>
    <scope>NUCLEOTIDE SEQUENCE</scope>
    <source>
        <tissue evidence="1">Leaf</tissue>
    </source>
</reference>
<dbReference type="Proteomes" id="UP000077755">
    <property type="component" value="Chromosome 5"/>
</dbReference>
<organism evidence="1 2">
    <name type="scientific">Daucus carota subsp. sativus</name>
    <name type="common">Carrot</name>
    <dbReference type="NCBI Taxonomy" id="79200"/>
    <lineage>
        <taxon>Eukaryota</taxon>
        <taxon>Viridiplantae</taxon>
        <taxon>Streptophyta</taxon>
        <taxon>Embryophyta</taxon>
        <taxon>Tracheophyta</taxon>
        <taxon>Spermatophyta</taxon>
        <taxon>Magnoliopsida</taxon>
        <taxon>eudicotyledons</taxon>
        <taxon>Gunneridae</taxon>
        <taxon>Pentapetalae</taxon>
        <taxon>asterids</taxon>
        <taxon>campanulids</taxon>
        <taxon>Apiales</taxon>
        <taxon>Apiaceae</taxon>
        <taxon>Apioideae</taxon>
        <taxon>Scandiceae</taxon>
        <taxon>Daucinae</taxon>
        <taxon>Daucus</taxon>
        <taxon>Daucus sect. Daucus</taxon>
    </lineage>
</organism>
<gene>
    <name evidence="1" type="ORF">DCAR_0519943</name>
</gene>
<accession>A0AAF1B1M2</accession>
<dbReference type="EMBL" id="CP093347">
    <property type="protein sequence ID" value="WOH00577.1"/>
    <property type="molecule type" value="Genomic_DNA"/>
</dbReference>
<proteinExistence type="predicted"/>
<sequence length="128" mass="14405">MPLDTIKAGPAEDTISIPVDQMDAIKVLQIGSHLNGELGKNLVDFLKNKLDVFAWCHADMIGIDPEVMCHHLNIDPTKKRMRQKTRPVSGERAQALKDEVNRLMGAGLIKEYFYPTWLTNPVLVKKPN</sequence>
<protein>
    <recommendedName>
        <fullName evidence="3">Reverse transcriptase domain-containing protein</fullName>
    </recommendedName>
</protein>
<name>A0AAF1B1M2_DAUCS</name>
<evidence type="ECO:0008006" key="3">
    <source>
        <dbReference type="Google" id="ProtNLM"/>
    </source>
</evidence>
<dbReference type="Gene3D" id="3.10.10.10">
    <property type="entry name" value="HIV Type 1 Reverse Transcriptase, subunit A, domain 1"/>
    <property type="match status" value="1"/>
</dbReference>
<evidence type="ECO:0000313" key="1">
    <source>
        <dbReference type="EMBL" id="WOH00577.1"/>
    </source>
</evidence>